<dbReference type="InterPro" id="IPR025943">
    <property type="entry name" value="Sigma_54_int_dom_ATP-bd_2"/>
</dbReference>
<evidence type="ECO:0000313" key="7">
    <source>
        <dbReference type="EMBL" id="RII35456.1"/>
    </source>
</evidence>
<dbReference type="InterPro" id="IPR004701">
    <property type="entry name" value="PTS_EIIA_man-typ"/>
</dbReference>
<evidence type="ECO:0000259" key="6">
    <source>
        <dbReference type="PROSITE" id="PS51372"/>
    </source>
</evidence>
<feature type="domain" description="PRD" evidence="6">
    <location>
        <begin position="839"/>
        <end position="942"/>
    </location>
</feature>
<dbReference type="RefSeq" id="WP_119366477.1">
    <property type="nucleotide sequence ID" value="NZ_QXDJ01000002.1"/>
</dbReference>
<evidence type="ECO:0000259" key="5">
    <source>
        <dbReference type="PROSITE" id="PS51096"/>
    </source>
</evidence>
<feature type="domain" description="PTS EIIA type-4" evidence="5">
    <location>
        <begin position="577"/>
        <end position="704"/>
    </location>
</feature>
<dbReference type="GO" id="GO:0016740">
    <property type="term" value="F:transferase activity"/>
    <property type="evidence" value="ECO:0007669"/>
    <property type="project" value="UniProtKB-KW"/>
</dbReference>
<dbReference type="PROSITE" id="PS00676">
    <property type="entry name" value="SIGMA54_INTERACT_2"/>
    <property type="match status" value="1"/>
</dbReference>
<dbReference type="InterPro" id="IPR027417">
    <property type="entry name" value="P-loop_NTPase"/>
</dbReference>
<evidence type="ECO:0000259" key="4">
    <source>
        <dbReference type="PROSITE" id="PS50045"/>
    </source>
</evidence>
<keyword evidence="1" id="KW-0808">Transferase</keyword>
<dbReference type="GO" id="GO:0009401">
    <property type="term" value="P:phosphoenolpyruvate-dependent sugar phosphotransferase system"/>
    <property type="evidence" value="ECO:0007669"/>
    <property type="project" value="InterPro"/>
</dbReference>
<sequence>MKQIDKIYEYILVNSKEFTKEKLLKIKGFSADEVGAHLGVLRSNASRELNILCREKKIVKIRNRPVLYFDREQFMKKLNVTLNDDCEEIIEISEFISKASDNKQEDKSPFNSLIGYNISLKNQIEQAKAALLYPPNGLHTLIIGSTGVGKSLFANMMYEYYKRIKELPEDPPFIIFNCADYCNNPQLLLSHIFGHIKGAFTGAEKEKEGIVEKADGGILFLDEIHRLPPEGQEMVFYFMDTGNYNKLGETDRNRKATVLLIGATTEDPNSALLNTFIRRIPITINIPIFEERPINEKIELVQYLISKEAQRVNKTIKISSEVMKALIGSTTYGNVGQLKSNIQLVCAKGFFNCINTNKDIEINLALLPPNIKSGILTFGNETKDNTTMWNIMPSSITIQPDGNKTFLETDDYETPFNIYSIIENKTSLLQEEGMNDEEIKKFITTDINIHLKKFYDRFKNDGNRREGLLKIVDKDIVEFAEEIKILAENKLSKKLNERFIYATSLHFSALFNRIKKNTVSFDANIDLSISSESKEYEVAKDIHKLIEKKFNISIPNVEIEYLALLLNSIQESSRQERVGIVVAAHGSSVATSMVGIAKKLFDADNILGVDMPLEMTPSDILEIVIEKVKLVNEGKGVLLLVDMGSLNSFSDVITEKTNIITKSVDMVSTPLVLEAVRKCSVCDTDLNSVYSYLLTDFRGYTNGITAQLPQEKKQKERAIITICSTGKGAAIKLKELVENVTNDISSEDINIISLGLNDLTKSISEISEENNILAIIGITNPDMGIPFISIDQLIEGTGENILISIIKGKTIQPIVSTEKPKIIFKNLCIQTLDEFMTFLNPKKIYSLLDEFVNLIENLLHINFENPVKLRIMFHVACALERMVLNNGLVYDEDKLNFNKRTIESLKEASLIFKNALSINLTEDELYYIDDIIRLDSVQVEESTKS</sequence>
<dbReference type="AlphaFoldDB" id="A0A399IXH9"/>
<evidence type="ECO:0000313" key="8">
    <source>
        <dbReference type="Proteomes" id="UP000265930"/>
    </source>
</evidence>
<dbReference type="Gene3D" id="3.40.50.300">
    <property type="entry name" value="P-loop containing nucleotide triphosphate hydrolases"/>
    <property type="match status" value="1"/>
</dbReference>
<name>A0A399IXH9_9CLOT</name>
<dbReference type="InterPro" id="IPR003593">
    <property type="entry name" value="AAA+_ATPase"/>
</dbReference>
<evidence type="ECO:0000256" key="1">
    <source>
        <dbReference type="ARBA" id="ARBA00022679"/>
    </source>
</evidence>
<dbReference type="InterPro" id="IPR002078">
    <property type="entry name" value="Sigma_54_int"/>
</dbReference>
<dbReference type="InterPro" id="IPR036634">
    <property type="entry name" value="PRD_sf"/>
</dbReference>
<dbReference type="Pfam" id="PF03610">
    <property type="entry name" value="EIIA-man"/>
    <property type="match status" value="1"/>
</dbReference>
<feature type="domain" description="PRD" evidence="6">
    <location>
        <begin position="471"/>
        <end position="576"/>
    </location>
</feature>
<evidence type="ECO:0000256" key="3">
    <source>
        <dbReference type="ARBA" id="ARBA00022840"/>
    </source>
</evidence>
<dbReference type="InterPro" id="IPR011608">
    <property type="entry name" value="PRD"/>
</dbReference>
<proteinExistence type="predicted"/>
<dbReference type="PROSITE" id="PS50045">
    <property type="entry name" value="SIGMA54_INTERACT_4"/>
    <property type="match status" value="1"/>
</dbReference>
<dbReference type="SMART" id="SM00382">
    <property type="entry name" value="AAA"/>
    <property type="match status" value="1"/>
</dbReference>
<dbReference type="SUPFAM" id="SSF53062">
    <property type="entry name" value="PTS system fructose IIA component-like"/>
    <property type="match status" value="1"/>
</dbReference>
<accession>A0A399IXH9</accession>
<dbReference type="Pfam" id="PF00874">
    <property type="entry name" value="PRD"/>
    <property type="match status" value="2"/>
</dbReference>
<dbReference type="PANTHER" id="PTHR32071:SF90">
    <property type="entry name" value="TRANSCRIPTIONAL REGULATORY PROTEIN LEVR"/>
    <property type="match status" value="1"/>
</dbReference>
<reference evidence="7 8" key="1">
    <citation type="submission" date="2018-08" db="EMBL/GenBank/DDBJ databases">
        <title>Genome of Clostridium chromiireducens C1, DSM12136.</title>
        <authorList>
            <person name="Xing M."/>
            <person name="Wei Y."/>
            <person name="Ang E.L."/>
            <person name="Zhao H."/>
            <person name="Zhang Y."/>
        </authorList>
    </citation>
    <scope>NUCLEOTIDE SEQUENCE [LARGE SCALE GENOMIC DNA]</scope>
    <source>
        <strain evidence="7 8">C1</strain>
    </source>
</reference>
<keyword evidence="2" id="KW-0547">Nucleotide-binding</keyword>
<dbReference type="SUPFAM" id="SSF63520">
    <property type="entry name" value="PTS-regulatory domain, PRD"/>
    <property type="match status" value="2"/>
</dbReference>
<dbReference type="EMBL" id="QXDJ01000002">
    <property type="protein sequence ID" value="RII35456.1"/>
    <property type="molecule type" value="Genomic_DNA"/>
</dbReference>
<protein>
    <submittedName>
        <fullName evidence="7">Sigma-54-dependent transcriptional regulator</fullName>
    </submittedName>
</protein>
<evidence type="ECO:0000256" key="2">
    <source>
        <dbReference type="ARBA" id="ARBA00022741"/>
    </source>
</evidence>
<dbReference type="PROSITE" id="PS51096">
    <property type="entry name" value="PTS_EIIA_TYPE_4"/>
    <property type="match status" value="1"/>
</dbReference>
<gene>
    <name evidence="7" type="ORF">D2A34_09690</name>
</gene>
<dbReference type="Pfam" id="PF00158">
    <property type="entry name" value="Sigma54_activat"/>
    <property type="match status" value="1"/>
</dbReference>
<organism evidence="7 8">
    <name type="scientific">Clostridium chromiireducens</name>
    <dbReference type="NCBI Taxonomy" id="225345"/>
    <lineage>
        <taxon>Bacteria</taxon>
        <taxon>Bacillati</taxon>
        <taxon>Bacillota</taxon>
        <taxon>Clostridia</taxon>
        <taxon>Eubacteriales</taxon>
        <taxon>Clostridiaceae</taxon>
        <taxon>Clostridium</taxon>
    </lineage>
</organism>
<dbReference type="GO" id="GO:0005524">
    <property type="term" value="F:ATP binding"/>
    <property type="evidence" value="ECO:0007669"/>
    <property type="project" value="UniProtKB-KW"/>
</dbReference>
<dbReference type="PROSITE" id="PS51372">
    <property type="entry name" value="PRD_2"/>
    <property type="match status" value="2"/>
</dbReference>
<dbReference type="SUPFAM" id="SSF52540">
    <property type="entry name" value="P-loop containing nucleoside triphosphate hydrolases"/>
    <property type="match status" value="1"/>
</dbReference>
<feature type="domain" description="Sigma-54 factor interaction" evidence="4">
    <location>
        <begin position="113"/>
        <end position="347"/>
    </location>
</feature>
<keyword evidence="3" id="KW-0067">ATP-binding</keyword>
<dbReference type="CDD" id="cd00009">
    <property type="entry name" value="AAA"/>
    <property type="match status" value="1"/>
</dbReference>
<dbReference type="GO" id="GO:0006355">
    <property type="term" value="P:regulation of DNA-templated transcription"/>
    <property type="evidence" value="ECO:0007669"/>
    <property type="project" value="InterPro"/>
</dbReference>
<dbReference type="Gene3D" id="3.40.50.510">
    <property type="entry name" value="Phosphotransferase system, mannose-type IIA component"/>
    <property type="match status" value="1"/>
</dbReference>
<dbReference type="InterPro" id="IPR036662">
    <property type="entry name" value="PTS_EIIA_man-typ_sf"/>
</dbReference>
<dbReference type="Proteomes" id="UP000265930">
    <property type="component" value="Unassembled WGS sequence"/>
</dbReference>
<comment type="caution">
    <text evidence="7">The sequence shown here is derived from an EMBL/GenBank/DDBJ whole genome shotgun (WGS) entry which is preliminary data.</text>
</comment>
<dbReference type="Gene3D" id="1.10.1790.10">
    <property type="entry name" value="PRD domain"/>
    <property type="match status" value="2"/>
</dbReference>
<dbReference type="PANTHER" id="PTHR32071">
    <property type="entry name" value="TRANSCRIPTIONAL REGULATORY PROTEIN"/>
    <property type="match status" value="1"/>
</dbReference>
<dbReference type="GO" id="GO:0016020">
    <property type="term" value="C:membrane"/>
    <property type="evidence" value="ECO:0007669"/>
    <property type="project" value="InterPro"/>
</dbReference>